<dbReference type="HOGENOM" id="CLU_009640_3_1_6"/>
<dbReference type="InterPro" id="IPR000111">
    <property type="entry name" value="Glyco_hydro_27/36_CS"/>
</dbReference>
<evidence type="ECO:0000256" key="4">
    <source>
        <dbReference type="ARBA" id="ARBA00023295"/>
    </source>
</evidence>
<dbReference type="CDD" id="cd14791">
    <property type="entry name" value="GH36"/>
    <property type="match status" value="1"/>
</dbReference>
<dbReference type="PROSITE" id="PS00512">
    <property type="entry name" value="ALPHA_GALACTOSIDASE"/>
    <property type="match status" value="1"/>
</dbReference>
<dbReference type="Pfam" id="PF16875">
    <property type="entry name" value="Glyco_hydro_36N"/>
    <property type="match status" value="1"/>
</dbReference>
<feature type="binding site" evidence="7">
    <location>
        <position position="425"/>
    </location>
    <ligand>
        <name>substrate</name>
    </ligand>
</feature>
<dbReference type="Pfam" id="PF02065">
    <property type="entry name" value="Melibiase"/>
    <property type="match status" value="1"/>
</dbReference>
<dbReference type="KEGG" id="ypm:YP_1469"/>
<feature type="active site" description="Nucleophile" evidence="6">
    <location>
        <position position="460"/>
    </location>
</feature>
<dbReference type="GO" id="GO:0016052">
    <property type="term" value="P:carbohydrate catabolic process"/>
    <property type="evidence" value="ECO:0007669"/>
    <property type="project" value="InterPro"/>
</dbReference>
<keyword evidence="3 5" id="KW-0378">Hydrolase</keyword>
<feature type="domain" description="Glycosyl hydrolase family 36 N-terminal" evidence="8">
    <location>
        <begin position="41"/>
        <end position="256"/>
    </location>
</feature>
<dbReference type="EnsemblBacteria" id="AAS61708">
    <property type="protein sequence ID" value="AAS61708"/>
    <property type="gene ID" value="YP_1469"/>
</dbReference>
<protein>
    <recommendedName>
        <fullName evidence="2 5">Alpha-galactosidase</fullName>
        <ecNumber evidence="2 5">3.2.1.22</ecNumber>
    </recommendedName>
</protein>
<sequence>MSPPCHHLEQIFVFTGAIMNTTFVRLSSRSSDMIVRCSPYAEIVYWGKPLLDYSPAMMEALNRPVANSRLDSDIPLTLCPENGRGLFSVPGMEGNRDGEDWSPIFTSQSHTLENNLLTIISEDTSAGLRLVSELQMCPDSGVIKTRNTLTNIKAGCYRIDRLAVTLPFPERANEIMAFNGRWIKEFQRHSLKLDHGGYIQENRRGRTSHEYFPGMVVGKAGFSEQQGEVWGLHLALSGNHRLRADCKSDGRRQVQAEALYFSGEIVLEHLQSVSTPWVYATYSATGLNGMSHSFHHYVRQNIVPSLAEKPRPVHLNTWEGIYFKHDPDYIIQMVKNAAKIGVERFIIDDGWFKGRNNDLSSLGDWYIDAEKYPQGLNPIIEAVNEYGMEFGIWVEPEMINQDSDLYRNHPDWVLKLDGYPLLKGRDQLLLDLSNPAVFDYLLERLSWLLGEHKVDYVKWDFNREMVQPGHRGHPSLVQQTEQLYRLFDQLNLHFPHIEFESCASGGGRIDYEILQRCHRFWPSDSNDALDRQQIQRGMSYFFPPEVMGAHIGGTPCHTTARMHSINFRGLTALFGHMGVELDPVSESPAEQQAFARYIALHKQLRPLLHSGNTIRLDHPDKTTLINAVIAHDQQQAVVLISQLALPEYALCGNVLIPGLNPSTHYQIEVLDMPDSMHKPRNNTMKRYPAWLKSPLIVSGDWLEKAGIALPILNPESAILIQLSAVN</sequence>
<evidence type="ECO:0000256" key="7">
    <source>
        <dbReference type="PIRSR" id="PIRSR005536-2"/>
    </source>
</evidence>
<organism evidence="9 10">
    <name type="scientific">Yersinia pestis</name>
    <dbReference type="NCBI Taxonomy" id="632"/>
    <lineage>
        <taxon>Bacteria</taxon>
        <taxon>Pseudomonadati</taxon>
        <taxon>Pseudomonadota</taxon>
        <taxon>Gammaproteobacteria</taxon>
        <taxon>Enterobacterales</taxon>
        <taxon>Yersiniaceae</taxon>
        <taxon>Yersinia</taxon>
    </lineage>
</organism>
<evidence type="ECO:0000256" key="1">
    <source>
        <dbReference type="ARBA" id="ARBA00001255"/>
    </source>
</evidence>
<evidence type="ECO:0000256" key="3">
    <source>
        <dbReference type="ARBA" id="ARBA00022801"/>
    </source>
</evidence>
<dbReference type="InterPro" id="IPR031704">
    <property type="entry name" value="Glyco_hydro_36_N"/>
</dbReference>
<dbReference type="InterPro" id="IPR013785">
    <property type="entry name" value="Aldolase_TIM"/>
</dbReference>
<dbReference type="Gene3D" id="3.20.20.70">
    <property type="entry name" value="Aldolase class I"/>
    <property type="match status" value="1"/>
</dbReference>
<dbReference type="InterPro" id="IPR050985">
    <property type="entry name" value="Alpha-glycosidase_related"/>
</dbReference>
<dbReference type="PRINTS" id="PR00743">
    <property type="entry name" value="GLHYDRLASE36"/>
</dbReference>
<dbReference type="EMBL" id="AE017042">
    <property type="protein sequence ID" value="AAS61708.1"/>
    <property type="molecule type" value="Genomic_DNA"/>
</dbReference>
<evidence type="ECO:0000256" key="2">
    <source>
        <dbReference type="ARBA" id="ARBA00012755"/>
    </source>
</evidence>
<dbReference type="InterPro" id="IPR013780">
    <property type="entry name" value="Glyco_hydro_b"/>
</dbReference>
<dbReference type="InterPro" id="IPR038417">
    <property type="entry name" value="Alpga-gal_N_sf"/>
</dbReference>
<accession>A0A0H2W4K9</accession>
<feature type="binding site" evidence="7">
    <location>
        <position position="182"/>
    </location>
    <ligand>
        <name>substrate</name>
    </ligand>
</feature>
<dbReference type="EC" id="3.2.1.22" evidence="2 5"/>
<feature type="binding site" evidence="7">
    <location>
        <begin position="458"/>
        <end position="462"/>
    </location>
    <ligand>
        <name>substrate</name>
    </ligand>
</feature>
<feature type="binding site" evidence="7">
    <location>
        <position position="502"/>
    </location>
    <ligand>
        <name>substrate</name>
    </ligand>
</feature>
<comment type="catalytic activity">
    <reaction evidence="1 5">
        <text>Hydrolysis of terminal, non-reducing alpha-D-galactose residues in alpha-D-galactosides, including galactose oligosaccharides, galactomannans and galactolipids.</text>
        <dbReference type="EC" id="3.2.1.22"/>
    </reaction>
</comment>
<dbReference type="Gene3D" id="2.70.98.60">
    <property type="entry name" value="alpha-galactosidase from lactobacil brevis"/>
    <property type="match status" value="1"/>
</dbReference>
<gene>
    <name evidence="9" type="primary">galA</name>
    <name evidence="9" type="ordered locus">YP_1469</name>
</gene>
<dbReference type="InterPro" id="IPR017853">
    <property type="entry name" value="GH"/>
</dbReference>
<dbReference type="PANTHER" id="PTHR43053:SF3">
    <property type="entry name" value="ALPHA-GALACTOSIDASE C-RELATED"/>
    <property type="match status" value="1"/>
</dbReference>
<keyword evidence="4 5" id="KW-0326">Glycosidase</keyword>
<reference evidence="10" key="1">
    <citation type="journal article" date="2004" name="DNA Res.">
        <title>Complete genome sequence of Yersinia pestis strain 91001, an isolate avirulent to humans.</title>
        <authorList>
            <person name="Song Y."/>
            <person name="Tong Z."/>
            <person name="Wang J."/>
            <person name="Wang L."/>
            <person name="Guo Z."/>
            <person name="Han Y."/>
            <person name="Zhang J."/>
            <person name="Pei D."/>
            <person name="Zhou D."/>
            <person name="Qin H."/>
            <person name="Pang X."/>
            <person name="Han Y."/>
            <person name="Zhai J."/>
            <person name="Li M."/>
            <person name="Cui B."/>
            <person name="Qi Z."/>
            <person name="Jin L."/>
            <person name="Dai R."/>
            <person name="Chen F."/>
            <person name="Li S."/>
            <person name="Ye C."/>
            <person name="Du Z."/>
            <person name="Lin W."/>
            <person name="Wang J."/>
            <person name="Yu J."/>
            <person name="Yang H."/>
            <person name="Wang J."/>
            <person name="Huang P."/>
            <person name="Yang R."/>
        </authorList>
    </citation>
    <scope>NUCLEOTIDE SEQUENCE [LARGE SCALE GENOMIC DNA]</scope>
    <source>
        <strain evidence="10">91001 / Biovar Mediaevalis</strain>
    </source>
</reference>
<evidence type="ECO:0000256" key="6">
    <source>
        <dbReference type="PIRSR" id="PIRSR005536-1"/>
    </source>
</evidence>
<feature type="active site" description="Proton donor" evidence="6">
    <location>
        <position position="524"/>
    </location>
</feature>
<dbReference type="FunFam" id="3.20.20.70:FF:000118">
    <property type="entry name" value="Alpha-galactosidase"/>
    <property type="match status" value="1"/>
</dbReference>
<dbReference type="GO" id="GO:0004557">
    <property type="term" value="F:alpha-galactosidase activity"/>
    <property type="evidence" value="ECO:0007669"/>
    <property type="project" value="UniProtKB-UniRule"/>
</dbReference>
<dbReference type="PIRSF" id="PIRSF005536">
    <property type="entry name" value="Agal"/>
    <property type="match status" value="1"/>
</dbReference>
<name>A0A0H2W4K9_YERPE</name>
<comment type="similarity">
    <text evidence="5">Belongs to the glycosyl hydrolase.</text>
</comment>
<evidence type="ECO:0000259" key="8">
    <source>
        <dbReference type="Pfam" id="PF16875"/>
    </source>
</evidence>
<dbReference type="InterPro" id="IPR002252">
    <property type="entry name" value="Glyco_hydro_36"/>
</dbReference>
<dbReference type="Gene3D" id="2.60.40.1180">
    <property type="entry name" value="Golgi alpha-mannosidase II"/>
    <property type="match status" value="1"/>
</dbReference>
<dbReference type="AlphaFoldDB" id="A0A0H2W4K9"/>
<proteinExistence type="inferred from homology"/>
<evidence type="ECO:0000313" key="10">
    <source>
        <dbReference type="Proteomes" id="UP000001019"/>
    </source>
</evidence>
<feature type="binding site" evidence="7">
    <location>
        <position position="524"/>
    </location>
    <ligand>
        <name>substrate</name>
    </ligand>
</feature>
<dbReference type="SUPFAM" id="SSF51445">
    <property type="entry name" value="(Trans)glycosidases"/>
    <property type="match status" value="1"/>
</dbReference>
<evidence type="ECO:0000313" key="9">
    <source>
        <dbReference type="EMBL" id="AAS61708.1"/>
    </source>
</evidence>
<evidence type="ECO:0000256" key="5">
    <source>
        <dbReference type="PIRNR" id="PIRNR005536"/>
    </source>
</evidence>
<dbReference type="PANTHER" id="PTHR43053">
    <property type="entry name" value="GLYCOSIDASE FAMILY 31"/>
    <property type="match status" value="1"/>
</dbReference>
<feature type="binding site" evidence="7">
    <location>
        <begin position="348"/>
        <end position="349"/>
    </location>
    <ligand>
        <name>substrate</name>
    </ligand>
</feature>
<dbReference type="Proteomes" id="UP000001019">
    <property type="component" value="Chromosome"/>
</dbReference>